<evidence type="ECO:0000256" key="1">
    <source>
        <dbReference type="ARBA" id="ARBA00005854"/>
    </source>
</evidence>
<dbReference type="InterPro" id="IPR006139">
    <property type="entry name" value="D-isomer_2_OHA_DH_cat_dom"/>
</dbReference>
<dbReference type="SUPFAM" id="SSF52283">
    <property type="entry name" value="Formate/glycerate dehydrogenase catalytic domain-like"/>
    <property type="match status" value="1"/>
</dbReference>
<dbReference type="InterPro" id="IPR029753">
    <property type="entry name" value="D-isomer_DH_CS"/>
</dbReference>
<dbReference type="PANTHER" id="PTHR43761">
    <property type="entry name" value="D-ISOMER SPECIFIC 2-HYDROXYACID DEHYDROGENASE FAMILY PROTEIN (AFU_ORTHOLOGUE AFUA_1G13630)"/>
    <property type="match status" value="1"/>
</dbReference>
<dbReference type="InterPro" id="IPR006140">
    <property type="entry name" value="D-isomer_DH_NAD-bd"/>
</dbReference>
<name>A0AAI9DB36_PROST</name>
<evidence type="ECO:0000256" key="4">
    <source>
        <dbReference type="RuleBase" id="RU003719"/>
    </source>
</evidence>
<dbReference type="PROSITE" id="PS00670">
    <property type="entry name" value="D_2_HYDROXYACID_DH_2"/>
    <property type="match status" value="1"/>
</dbReference>
<dbReference type="GO" id="GO:0051287">
    <property type="term" value="F:NAD binding"/>
    <property type="evidence" value="ECO:0007669"/>
    <property type="project" value="InterPro"/>
</dbReference>
<feature type="domain" description="D-isomer specific 2-hydroxyacid dehydrogenase catalytic" evidence="5">
    <location>
        <begin position="24"/>
        <end position="319"/>
    </location>
</feature>
<comment type="caution">
    <text evidence="7">The sequence shown here is derived from an EMBL/GenBank/DDBJ whole genome shotgun (WGS) entry which is preliminary data.</text>
</comment>
<accession>A0AAI9DB36</accession>
<dbReference type="Pfam" id="PF00389">
    <property type="entry name" value="2-Hacid_dh"/>
    <property type="match status" value="1"/>
</dbReference>
<dbReference type="PANTHER" id="PTHR43761:SF1">
    <property type="entry name" value="D-ISOMER SPECIFIC 2-HYDROXYACID DEHYDROGENASE CATALYTIC DOMAIN-CONTAINING PROTEIN-RELATED"/>
    <property type="match status" value="1"/>
</dbReference>
<comment type="similarity">
    <text evidence="1 4">Belongs to the D-isomer specific 2-hydroxyacid dehydrogenase family.</text>
</comment>
<sequence length="319" mass="35364">MTVNIVFLDHDTFPEGINIKKINKEYNLSLYGKTQDSDVIERVKDADVIITNKVKITKEIIESAKRLKFISVAATGTDIIDIDACNEHNILVSNIRNYAVNTVPEHTFALILALRRSLLAYTQSVQNGRWQESGQFCYFDYKINNLAGSTLGIIGDGVLGKAVADIAKAFGMKVLFSSYKGTNNMGPLYTPFEEVIANSDIISIHCPLLKSTKDLISFPEFEKMKPSCILINTARGGIVNESALYNALINNKILGAGFDVCISEPPEKDSDIMKMTQLPNFILTPHISWASFEAIQTLSDMMMDNIEAFLSGHPKNLVN</sequence>
<keyword evidence="3" id="KW-0520">NAD</keyword>
<evidence type="ECO:0000256" key="3">
    <source>
        <dbReference type="ARBA" id="ARBA00023027"/>
    </source>
</evidence>
<reference evidence="7" key="1">
    <citation type="submission" date="2024-02" db="EMBL/GenBank/DDBJ databases">
        <authorList>
            <consortium name="Clinical and Environmental Microbiology Branch: Whole genome sequencing antimicrobial resistance pathogens in the healthcare setting"/>
        </authorList>
    </citation>
    <scope>NUCLEOTIDE SEQUENCE</scope>
    <source>
        <strain evidence="7">2021GO-0154</strain>
    </source>
</reference>
<dbReference type="EMBL" id="ABMABF030000004">
    <property type="protein sequence ID" value="EMJ5133711.1"/>
    <property type="molecule type" value="Genomic_DNA"/>
</dbReference>
<dbReference type="AlphaFoldDB" id="A0AAI9DB36"/>
<dbReference type="CDD" id="cd12162">
    <property type="entry name" value="2-Hacid_dh_4"/>
    <property type="match status" value="1"/>
</dbReference>
<evidence type="ECO:0000256" key="2">
    <source>
        <dbReference type="ARBA" id="ARBA00023002"/>
    </source>
</evidence>
<dbReference type="InterPro" id="IPR036291">
    <property type="entry name" value="NAD(P)-bd_dom_sf"/>
</dbReference>
<protein>
    <submittedName>
        <fullName evidence="7">D-2-hydroxyacid dehydrogenase</fullName>
    </submittedName>
</protein>
<proteinExistence type="inferred from homology"/>
<dbReference type="SUPFAM" id="SSF51735">
    <property type="entry name" value="NAD(P)-binding Rossmann-fold domains"/>
    <property type="match status" value="1"/>
</dbReference>
<dbReference type="InterPro" id="IPR050418">
    <property type="entry name" value="D-iso_2-hydroxyacid_DH_PdxB"/>
</dbReference>
<dbReference type="Gene3D" id="3.40.50.720">
    <property type="entry name" value="NAD(P)-binding Rossmann-like Domain"/>
    <property type="match status" value="2"/>
</dbReference>
<organism evidence="7">
    <name type="scientific">Providencia stuartii</name>
    <dbReference type="NCBI Taxonomy" id="588"/>
    <lineage>
        <taxon>Bacteria</taxon>
        <taxon>Pseudomonadati</taxon>
        <taxon>Pseudomonadota</taxon>
        <taxon>Gammaproteobacteria</taxon>
        <taxon>Enterobacterales</taxon>
        <taxon>Morganellaceae</taxon>
        <taxon>Providencia</taxon>
    </lineage>
</organism>
<gene>
    <name evidence="7" type="ORF">RG298_001403</name>
</gene>
<dbReference type="Pfam" id="PF02826">
    <property type="entry name" value="2-Hacid_dh_C"/>
    <property type="match status" value="1"/>
</dbReference>
<dbReference type="PROSITE" id="PS00671">
    <property type="entry name" value="D_2_HYDROXYACID_DH_3"/>
    <property type="match status" value="1"/>
</dbReference>
<evidence type="ECO:0000259" key="5">
    <source>
        <dbReference type="Pfam" id="PF00389"/>
    </source>
</evidence>
<evidence type="ECO:0000313" key="7">
    <source>
        <dbReference type="EMBL" id="EMJ5133711.1"/>
    </source>
</evidence>
<dbReference type="RefSeq" id="WP_196717978.1">
    <property type="nucleotide sequence ID" value="NZ_CANMXG010000005.1"/>
</dbReference>
<keyword evidence="2 4" id="KW-0560">Oxidoreductase</keyword>
<feature type="domain" description="D-isomer specific 2-hydroxyacid dehydrogenase NAD-binding" evidence="6">
    <location>
        <begin position="108"/>
        <end position="288"/>
    </location>
</feature>
<dbReference type="GO" id="GO:0016616">
    <property type="term" value="F:oxidoreductase activity, acting on the CH-OH group of donors, NAD or NADP as acceptor"/>
    <property type="evidence" value="ECO:0007669"/>
    <property type="project" value="InterPro"/>
</dbReference>
<evidence type="ECO:0000259" key="6">
    <source>
        <dbReference type="Pfam" id="PF02826"/>
    </source>
</evidence>